<name>A0ABD5UUW5_9EURY</name>
<evidence type="ECO:0000313" key="2">
    <source>
        <dbReference type="EMBL" id="MFC6891906.1"/>
    </source>
</evidence>
<feature type="transmembrane region" description="Helical" evidence="1">
    <location>
        <begin position="15"/>
        <end position="36"/>
    </location>
</feature>
<sequence length="137" mass="14416">MPEDGFLSRRLDRGALPLAVGDVLAILVVLSIGASSHHETAFLLENPLYLAGIYAPFLIGWAIAAPPIGAYSPGAVESAKASVPLAIRSWVPAALIGVGLRWVGLFHGGAEPVFVLVMVVTGSVAIGVWRAVYFRVR</sequence>
<dbReference type="Proteomes" id="UP001596296">
    <property type="component" value="Unassembled WGS sequence"/>
</dbReference>
<keyword evidence="1" id="KW-1133">Transmembrane helix</keyword>
<feature type="transmembrane region" description="Helical" evidence="1">
    <location>
        <begin position="113"/>
        <end position="133"/>
    </location>
</feature>
<accession>A0ABD5UUW5</accession>
<reference evidence="2 3" key="1">
    <citation type="journal article" date="2019" name="Int. J. Syst. Evol. Microbiol.">
        <title>The Global Catalogue of Microorganisms (GCM) 10K type strain sequencing project: providing services to taxonomists for standard genome sequencing and annotation.</title>
        <authorList>
            <consortium name="The Broad Institute Genomics Platform"/>
            <consortium name="The Broad Institute Genome Sequencing Center for Infectious Disease"/>
            <person name="Wu L."/>
            <person name="Ma J."/>
        </authorList>
    </citation>
    <scope>NUCLEOTIDE SEQUENCE [LARGE SCALE GENOMIC DNA]</scope>
    <source>
        <strain evidence="2 3">SKJ47</strain>
    </source>
</reference>
<dbReference type="Pfam" id="PF11255">
    <property type="entry name" value="DUF3054"/>
    <property type="match status" value="1"/>
</dbReference>
<evidence type="ECO:0000313" key="3">
    <source>
        <dbReference type="Proteomes" id="UP001596296"/>
    </source>
</evidence>
<keyword evidence="1" id="KW-0472">Membrane</keyword>
<feature type="transmembrane region" description="Helical" evidence="1">
    <location>
        <begin position="89"/>
        <end position="107"/>
    </location>
</feature>
<dbReference type="InterPro" id="IPR021414">
    <property type="entry name" value="DUF3054"/>
</dbReference>
<keyword evidence="1" id="KW-0812">Transmembrane</keyword>
<dbReference type="AlphaFoldDB" id="A0ABD5UUW5"/>
<protein>
    <submittedName>
        <fullName evidence="2">DUF3054 domain-containing protein</fullName>
    </submittedName>
</protein>
<proteinExistence type="predicted"/>
<feature type="transmembrane region" description="Helical" evidence="1">
    <location>
        <begin position="48"/>
        <end position="68"/>
    </location>
</feature>
<keyword evidence="3" id="KW-1185">Reference proteome</keyword>
<gene>
    <name evidence="2" type="ORF">ACFQE9_04660</name>
</gene>
<dbReference type="RefSeq" id="WP_379741030.1">
    <property type="nucleotide sequence ID" value="NZ_JBHSVN010000001.1"/>
</dbReference>
<dbReference type="EMBL" id="JBHSXL010000003">
    <property type="protein sequence ID" value="MFC6891906.1"/>
    <property type="molecule type" value="Genomic_DNA"/>
</dbReference>
<comment type="caution">
    <text evidence="2">The sequence shown here is derived from an EMBL/GenBank/DDBJ whole genome shotgun (WGS) entry which is preliminary data.</text>
</comment>
<organism evidence="2 3">
    <name type="scientific">Halopenitus salinus</name>
    <dbReference type="NCBI Taxonomy" id="1198295"/>
    <lineage>
        <taxon>Archaea</taxon>
        <taxon>Methanobacteriati</taxon>
        <taxon>Methanobacteriota</taxon>
        <taxon>Stenosarchaea group</taxon>
        <taxon>Halobacteria</taxon>
        <taxon>Halobacteriales</taxon>
        <taxon>Haloferacaceae</taxon>
        <taxon>Halopenitus</taxon>
    </lineage>
</organism>
<evidence type="ECO:0000256" key="1">
    <source>
        <dbReference type="SAM" id="Phobius"/>
    </source>
</evidence>